<keyword evidence="3 5" id="KW-0378">Hydrolase</keyword>
<keyword evidence="2 5" id="KW-0645">Protease</keyword>
<reference evidence="9 10" key="1">
    <citation type="submission" date="2024-03" db="EMBL/GenBank/DDBJ databases">
        <title>The Acrasis kona genome and developmental transcriptomes reveal deep origins of eukaryotic multicellular pathways.</title>
        <authorList>
            <person name="Sheikh S."/>
            <person name="Fu C.-J."/>
            <person name="Brown M.W."/>
            <person name="Baldauf S.L."/>
        </authorList>
    </citation>
    <scope>NUCLEOTIDE SEQUENCE [LARGE SCALE GENOMIC DNA]</scope>
    <source>
        <strain evidence="9 10">ATCC MYA-3509</strain>
    </source>
</reference>
<dbReference type="InterPro" id="IPR036852">
    <property type="entry name" value="Peptidase_S8/S53_dom_sf"/>
</dbReference>
<dbReference type="InterPro" id="IPR023828">
    <property type="entry name" value="Peptidase_S8_Ser-AS"/>
</dbReference>
<protein>
    <submittedName>
        <fullName evidence="9">Alkaline serine exoprotease</fullName>
    </submittedName>
</protein>
<evidence type="ECO:0000256" key="1">
    <source>
        <dbReference type="ARBA" id="ARBA00011073"/>
    </source>
</evidence>
<evidence type="ECO:0000256" key="4">
    <source>
        <dbReference type="ARBA" id="ARBA00022825"/>
    </source>
</evidence>
<dbReference type="InterPro" id="IPR034193">
    <property type="entry name" value="PCSK9_ProteinaseK-like"/>
</dbReference>
<evidence type="ECO:0000256" key="6">
    <source>
        <dbReference type="RuleBase" id="RU003355"/>
    </source>
</evidence>
<dbReference type="PROSITE" id="PS00137">
    <property type="entry name" value="SUBTILASE_HIS"/>
    <property type="match status" value="1"/>
</dbReference>
<feature type="domain" description="Peptidase S8/S53" evidence="8">
    <location>
        <begin position="138"/>
        <end position="363"/>
    </location>
</feature>
<proteinExistence type="inferred from homology"/>
<evidence type="ECO:0000256" key="2">
    <source>
        <dbReference type="ARBA" id="ARBA00022670"/>
    </source>
</evidence>
<evidence type="ECO:0000256" key="5">
    <source>
        <dbReference type="PROSITE-ProRule" id="PRU01240"/>
    </source>
</evidence>
<feature type="signal peptide" evidence="7">
    <location>
        <begin position="1"/>
        <end position="17"/>
    </location>
</feature>
<evidence type="ECO:0000256" key="3">
    <source>
        <dbReference type="ARBA" id="ARBA00022801"/>
    </source>
</evidence>
<dbReference type="InterPro" id="IPR015500">
    <property type="entry name" value="Peptidase_S8_subtilisin-rel"/>
</dbReference>
<dbReference type="PROSITE" id="PS51892">
    <property type="entry name" value="SUBTILASE"/>
    <property type="match status" value="1"/>
</dbReference>
<comment type="similarity">
    <text evidence="1 5 6">Belongs to the peptidase S8 family.</text>
</comment>
<dbReference type="CDD" id="cd04077">
    <property type="entry name" value="Peptidases_S8_PCSK9_ProteinaseK_like"/>
    <property type="match status" value="1"/>
</dbReference>
<dbReference type="Pfam" id="PF00082">
    <property type="entry name" value="Peptidase_S8"/>
    <property type="match status" value="1"/>
</dbReference>
<dbReference type="PRINTS" id="PR00723">
    <property type="entry name" value="SUBTILISIN"/>
</dbReference>
<dbReference type="InterPro" id="IPR050131">
    <property type="entry name" value="Peptidase_S8_subtilisin-like"/>
</dbReference>
<dbReference type="EMBL" id="JAOPGA020001151">
    <property type="protein sequence ID" value="KAL0485576.1"/>
    <property type="molecule type" value="Genomic_DNA"/>
</dbReference>
<evidence type="ECO:0000256" key="7">
    <source>
        <dbReference type="SAM" id="SignalP"/>
    </source>
</evidence>
<evidence type="ECO:0000259" key="8">
    <source>
        <dbReference type="Pfam" id="PF00082"/>
    </source>
</evidence>
<keyword evidence="7" id="KW-0732">Signal</keyword>
<sequence>MRIVLLFALIATCLCEGKEYIVVLKPGAELSHKFGPENSVVVKRDFDFGPKYRGYIVELGSNSINSDHLLRSAEVLKVETSKSFSLPVVIGKGVVKRDVNLHERSKQFNATYNLDMLDGVVDQTYNYEGDGEGVDAYILDTGILVEHADFEGRARWGADFSPGGRKVDDLGHGTHIAGTIGSKTYGVAKKCNLIAVRIGGATGQPTTAIIISALDFILKSHKSSGRPSIVNMSFGFPYPEMEEPMKILTENGVALVAAAGNTDDDACRTFPAKFPFVLTVAANDEHFKLASFSDFGECVEIIAPGVDIKSTSNRGPKEYETMSGTSMSCPHVVGVLAQAYQRNKFKSVDEAYKFVIEKAKKGAITDKQGRLEPKGKTPNALIQAV</sequence>
<dbReference type="SUPFAM" id="SSF52743">
    <property type="entry name" value="Subtilisin-like"/>
    <property type="match status" value="1"/>
</dbReference>
<dbReference type="Gene3D" id="3.40.50.200">
    <property type="entry name" value="Peptidase S8/S53 domain"/>
    <property type="match status" value="1"/>
</dbReference>
<keyword evidence="10" id="KW-1185">Reference proteome</keyword>
<evidence type="ECO:0000313" key="9">
    <source>
        <dbReference type="EMBL" id="KAL0485576.1"/>
    </source>
</evidence>
<dbReference type="GO" id="GO:0005615">
    <property type="term" value="C:extracellular space"/>
    <property type="evidence" value="ECO:0007669"/>
    <property type="project" value="TreeGrafter"/>
</dbReference>
<organism evidence="9 10">
    <name type="scientific">Acrasis kona</name>
    <dbReference type="NCBI Taxonomy" id="1008807"/>
    <lineage>
        <taxon>Eukaryota</taxon>
        <taxon>Discoba</taxon>
        <taxon>Heterolobosea</taxon>
        <taxon>Tetramitia</taxon>
        <taxon>Eutetramitia</taxon>
        <taxon>Acrasidae</taxon>
        <taxon>Acrasis</taxon>
    </lineage>
</organism>
<feature type="active site" description="Charge relay system" evidence="5">
    <location>
        <position position="172"/>
    </location>
</feature>
<keyword evidence="4 5" id="KW-0720">Serine protease</keyword>
<gene>
    <name evidence="9" type="ORF">AKO1_003154</name>
</gene>
<dbReference type="PANTHER" id="PTHR43806:SF11">
    <property type="entry name" value="CEREVISIN-RELATED"/>
    <property type="match status" value="1"/>
</dbReference>
<dbReference type="AlphaFoldDB" id="A0AAW2Z6Z1"/>
<evidence type="ECO:0000313" key="10">
    <source>
        <dbReference type="Proteomes" id="UP001431209"/>
    </source>
</evidence>
<dbReference type="Proteomes" id="UP001431209">
    <property type="component" value="Unassembled WGS sequence"/>
</dbReference>
<dbReference type="GO" id="GO:0004252">
    <property type="term" value="F:serine-type endopeptidase activity"/>
    <property type="evidence" value="ECO:0007669"/>
    <property type="project" value="UniProtKB-UniRule"/>
</dbReference>
<feature type="chain" id="PRO_5043912770" evidence="7">
    <location>
        <begin position="18"/>
        <end position="385"/>
    </location>
</feature>
<dbReference type="PROSITE" id="PS00136">
    <property type="entry name" value="SUBTILASE_ASP"/>
    <property type="match status" value="1"/>
</dbReference>
<dbReference type="InterPro" id="IPR000209">
    <property type="entry name" value="Peptidase_S8/S53_dom"/>
</dbReference>
<comment type="caution">
    <text evidence="9">The sequence shown here is derived from an EMBL/GenBank/DDBJ whole genome shotgun (WGS) entry which is preliminary data.</text>
</comment>
<dbReference type="InterPro" id="IPR023827">
    <property type="entry name" value="Peptidase_S8_Asp-AS"/>
</dbReference>
<accession>A0AAW2Z6Z1</accession>
<feature type="active site" description="Charge relay system" evidence="5">
    <location>
        <position position="140"/>
    </location>
</feature>
<name>A0AAW2Z6Z1_9EUKA</name>
<dbReference type="PROSITE" id="PS00138">
    <property type="entry name" value="SUBTILASE_SER"/>
    <property type="match status" value="1"/>
</dbReference>
<feature type="active site" description="Charge relay system" evidence="5">
    <location>
        <position position="326"/>
    </location>
</feature>
<dbReference type="GO" id="GO:0006508">
    <property type="term" value="P:proteolysis"/>
    <property type="evidence" value="ECO:0007669"/>
    <property type="project" value="UniProtKB-KW"/>
</dbReference>
<dbReference type="InterPro" id="IPR022398">
    <property type="entry name" value="Peptidase_S8_His-AS"/>
</dbReference>
<dbReference type="PANTHER" id="PTHR43806">
    <property type="entry name" value="PEPTIDASE S8"/>
    <property type="match status" value="1"/>
</dbReference>